<organism evidence="2 3">
    <name type="scientific">Leucocoprinus birnbaumii</name>
    <dbReference type="NCBI Taxonomy" id="56174"/>
    <lineage>
        <taxon>Eukaryota</taxon>
        <taxon>Fungi</taxon>
        <taxon>Dikarya</taxon>
        <taxon>Basidiomycota</taxon>
        <taxon>Agaricomycotina</taxon>
        <taxon>Agaricomycetes</taxon>
        <taxon>Agaricomycetidae</taxon>
        <taxon>Agaricales</taxon>
        <taxon>Agaricineae</taxon>
        <taxon>Agaricaceae</taxon>
        <taxon>Leucocoprinus</taxon>
    </lineage>
</organism>
<feature type="region of interest" description="Disordered" evidence="1">
    <location>
        <begin position="141"/>
        <end position="176"/>
    </location>
</feature>
<dbReference type="AlphaFoldDB" id="A0AAD5YU62"/>
<evidence type="ECO:0000313" key="3">
    <source>
        <dbReference type="Proteomes" id="UP001213000"/>
    </source>
</evidence>
<keyword evidence="3" id="KW-1185">Reference proteome</keyword>
<comment type="caution">
    <text evidence="2">The sequence shown here is derived from an EMBL/GenBank/DDBJ whole genome shotgun (WGS) entry which is preliminary data.</text>
</comment>
<feature type="compositionally biased region" description="Polar residues" evidence="1">
    <location>
        <begin position="161"/>
        <end position="176"/>
    </location>
</feature>
<feature type="region of interest" description="Disordered" evidence="1">
    <location>
        <begin position="1"/>
        <end position="28"/>
    </location>
</feature>
<dbReference type="Proteomes" id="UP001213000">
    <property type="component" value="Unassembled WGS sequence"/>
</dbReference>
<evidence type="ECO:0000313" key="2">
    <source>
        <dbReference type="EMBL" id="KAJ3564961.1"/>
    </source>
</evidence>
<evidence type="ECO:0000256" key="1">
    <source>
        <dbReference type="SAM" id="MobiDB-lite"/>
    </source>
</evidence>
<protein>
    <submittedName>
        <fullName evidence="2">Uncharacterized protein</fullName>
    </submittedName>
</protein>
<accession>A0AAD5YU62</accession>
<sequence>MEGDDVMGDVGLDRAVSEETEGTSGNYREDFAVDRLEIEACLAEESVVDEISSSVDAAQESPNSVDEQIDPKAVGLDNAALSTSPSSKDEHALIAVAEVGAIYTAPIPANVHATTTRSPLLIAQLHLRTRPPVIPALSMLPPHPSSPSPPFSLTLEPIAVSSGSQAPKHSTATPSS</sequence>
<name>A0AAD5YU62_9AGAR</name>
<feature type="region of interest" description="Disordered" evidence="1">
    <location>
        <begin position="51"/>
        <end position="71"/>
    </location>
</feature>
<gene>
    <name evidence="2" type="ORF">NP233_g7947</name>
</gene>
<dbReference type="EMBL" id="JANIEX010000614">
    <property type="protein sequence ID" value="KAJ3564961.1"/>
    <property type="molecule type" value="Genomic_DNA"/>
</dbReference>
<proteinExistence type="predicted"/>
<feature type="compositionally biased region" description="Pro residues" evidence="1">
    <location>
        <begin position="141"/>
        <end position="150"/>
    </location>
</feature>
<reference evidence="2" key="1">
    <citation type="submission" date="2022-07" db="EMBL/GenBank/DDBJ databases">
        <title>Genome Sequence of Leucocoprinus birnbaumii.</title>
        <authorList>
            <person name="Buettner E."/>
        </authorList>
    </citation>
    <scope>NUCLEOTIDE SEQUENCE</scope>
    <source>
        <strain evidence="2">VT141</strain>
    </source>
</reference>